<evidence type="ECO:0000313" key="1">
    <source>
        <dbReference type="EMBL" id="OPA76788.1"/>
    </source>
</evidence>
<protein>
    <submittedName>
        <fullName evidence="1">Uncharacterized protein</fullName>
    </submittedName>
</protein>
<dbReference type="STRING" id="1324314.BVG16_16610"/>
<comment type="caution">
    <text evidence="1">The sequence shown here is derived from an EMBL/GenBank/DDBJ whole genome shotgun (WGS) entry which is preliminary data.</text>
</comment>
<dbReference type="EMBL" id="MSZX01000006">
    <property type="protein sequence ID" value="OPA76788.1"/>
    <property type="molecule type" value="Genomic_DNA"/>
</dbReference>
<name>A0A1T2XAB9_9BACL</name>
<gene>
    <name evidence="1" type="ORF">BVG16_16610</name>
</gene>
<keyword evidence="2" id="KW-1185">Reference proteome</keyword>
<organism evidence="1 2">
    <name type="scientific">Paenibacillus selenitireducens</name>
    <dbReference type="NCBI Taxonomy" id="1324314"/>
    <lineage>
        <taxon>Bacteria</taxon>
        <taxon>Bacillati</taxon>
        <taxon>Bacillota</taxon>
        <taxon>Bacilli</taxon>
        <taxon>Bacillales</taxon>
        <taxon>Paenibacillaceae</taxon>
        <taxon>Paenibacillus</taxon>
    </lineage>
</organism>
<sequence>MEPVICPWCDTEIVWDEEIGPEEECPHCNNELKGYRTLQVQIDPATDDDEELSRYEEAVERVLDEQEEVPECMYCREFMVLAGKQVTPPNAFQPNVPDTVGQPFVEAPFQVNMYVCTGCFQVAYVLSPEDRQKMIKRLSR</sequence>
<dbReference type="RefSeq" id="WP_078499803.1">
    <property type="nucleotide sequence ID" value="NZ_MSZX01000006.1"/>
</dbReference>
<accession>A0A1T2XAB9</accession>
<dbReference type="Proteomes" id="UP000190188">
    <property type="component" value="Unassembled WGS sequence"/>
</dbReference>
<dbReference type="OrthoDB" id="2665608at2"/>
<dbReference type="AlphaFoldDB" id="A0A1T2XAB9"/>
<reference evidence="1 2" key="1">
    <citation type="submission" date="2017-01" db="EMBL/GenBank/DDBJ databases">
        <title>Genome analysis of Paenibacillus selenitrireducens ES3-24.</title>
        <authorList>
            <person name="Xu D."/>
            <person name="Yao R."/>
            <person name="Zheng S."/>
        </authorList>
    </citation>
    <scope>NUCLEOTIDE SEQUENCE [LARGE SCALE GENOMIC DNA]</scope>
    <source>
        <strain evidence="1 2">ES3-24</strain>
    </source>
</reference>
<evidence type="ECO:0000313" key="2">
    <source>
        <dbReference type="Proteomes" id="UP000190188"/>
    </source>
</evidence>
<proteinExistence type="predicted"/>